<evidence type="ECO:0000256" key="3">
    <source>
        <dbReference type="SAM" id="MobiDB-lite"/>
    </source>
</evidence>
<organism evidence="4 5">
    <name type="scientific">Bifidobacterium choerinum</name>
    <dbReference type="NCBI Taxonomy" id="35760"/>
    <lineage>
        <taxon>Bacteria</taxon>
        <taxon>Bacillati</taxon>
        <taxon>Actinomycetota</taxon>
        <taxon>Actinomycetes</taxon>
        <taxon>Bifidobacteriales</taxon>
        <taxon>Bifidobacteriaceae</taxon>
        <taxon>Bifidobacterium</taxon>
    </lineage>
</organism>
<dbReference type="STRING" id="35760.BCHO_0866"/>
<dbReference type="EMBL" id="JGYU01000005">
    <property type="protein sequence ID" value="KFI57447.1"/>
    <property type="molecule type" value="Genomic_DNA"/>
</dbReference>
<dbReference type="Proteomes" id="UP000028995">
    <property type="component" value="Unassembled WGS sequence"/>
</dbReference>
<evidence type="ECO:0000313" key="4">
    <source>
        <dbReference type="EMBL" id="KFI57447.1"/>
    </source>
</evidence>
<dbReference type="RefSeq" id="WP_034256242.1">
    <property type="nucleotide sequence ID" value="NZ_JGYU01000005.1"/>
</dbReference>
<dbReference type="OrthoDB" id="9765468at2"/>
<keyword evidence="1 4" id="KW-0378">Hydrolase</keyword>
<gene>
    <name evidence="4" type="ORF">BCHO_0866</name>
</gene>
<dbReference type="SUPFAM" id="SSF51283">
    <property type="entry name" value="dUTPase-like"/>
    <property type="match status" value="1"/>
</dbReference>
<evidence type="ECO:0000256" key="1">
    <source>
        <dbReference type="ARBA" id="ARBA00022801"/>
    </source>
</evidence>
<dbReference type="Gene3D" id="2.70.40.10">
    <property type="match status" value="1"/>
</dbReference>
<keyword evidence="5" id="KW-1185">Reference proteome</keyword>
<proteinExistence type="predicted"/>
<sequence>MTDWLNDDQLEARIMRDHLVEPTDTALNSIQPASIDVHLGDSLLWQKPGQVINMQHPERIQYVGHEHVGEFEMKPGAFALGTTMETVNCPVDLVAQLVGKSTVARHGLFVHVCAGFIDPGFSGQITLELYNAAANTLVLTPGMTIAQIVFSKIDTPANPYGSEEAGSHYQFQTGATAPKGDLR</sequence>
<reference evidence="4 5" key="1">
    <citation type="submission" date="2014-03" db="EMBL/GenBank/DDBJ databases">
        <title>Genomics of Bifidobacteria.</title>
        <authorList>
            <person name="Ventura M."/>
            <person name="Milani C."/>
            <person name="Lugli G.A."/>
        </authorList>
    </citation>
    <scope>NUCLEOTIDE SEQUENCE [LARGE SCALE GENOMIC DNA]</scope>
    <source>
        <strain evidence="4 5">LMG 10510</strain>
    </source>
</reference>
<dbReference type="CDD" id="cd07557">
    <property type="entry name" value="trimeric_dUTPase"/>
    <property type="match status" value="1"/>
</dbReference>
<accession>A0A087AF97</accession>
<feature type="region of interest" description="Disordered" evidence="3">
    <location>
        <begin position="161"/>
        <end position="183"/>
    </location>
</feature>
<dbReference type="InterPro" id="IPR036157">
    <property type="entry name" value="dUTPase-like_sf"/>
</dbReference>
<keyword evidence="2" id="KW-0546">Nucleotide metabolism</keyword>
<dbReference type="GO" id="GO:0006229">
    <property type="term" value="P:dUTP biosynthetic process"/>
    <property type="evidence" value="ECO:0007669"/>
    <property type="project" value="InterPro"/>
</dbReference>
<dbReference type="GO" id="GO:0008829">
    <property type="term" value="F:dCTP deaminase activity"/>
    <property type="evidence" value="ECO:0007669"/>
    <property type="project" value="UniProtKB-EC"/>
</dbReference>
<name>A0A087AF97_9BIFI</name>
<dbReference type="PANTHER" id="PTHR42680:SF3">
    <property type="entry name" value="DCTP DEAMINASE"/>
    <property type="match status" value="1"/>
</dbReference>
<dbReference type="GO" id="GO:0015949">
    <property type="term" value="P:nucleobase-containing small molecule interconversion"/>
    <property type="evidence" value="ECO:0007669"/>
    <property type="project" value="TreeGrafter"/>
</dbReference>
<dbReference type="InterPro" id="IPR011962">
    <property type="entry name" value="dCTP_deaminase"/>
</dbReference>
<evidence type="ECO:0000256" key="2">
    <source>
        <dbReference type="ARBA" id="ARBA00023080"/>
    </source>
</evidence>
<comment type="caution">
    <text evidence="4">The sequence shown here is derived from an EMBL/GenBank/DDBJ whole genome shotgun (WGS) entry which is preliminary data.</text>
</comment>
<dbReference type="Pfam" id="PF22769">
    <property type="entry name" value="DCD"/>
    <property type="match status" value="1"/>
</dbReference>
<protein>
    <submittedName>
        <fullName evidence="4">Deoxycytidine triphosphate deaminase</fullName>
        <ecNumber evidence="4">3.5.4.13</ecNumber>
    </submittedName>
</protein>
<dbReference type="PANTHER" id="PTHR42680">
    <property type="entry name" value="DCTP DEAMINASE"/>
    <property type="match status" value="1"/>
</dbReference>
<evidence type="ECO:0000313" key="5">
    <source>
        <dbReference type="Proteomes" id="UP000028995"/>
    </source>
</evidence>
<dbReference type="eggNOG" id="COG0717">
    <property type="taxonomic scope" value="Bacteria"/>
</dbReference>
<dbReference type="NCBIfam" id="TIGR02274">
    <property type="entry name" value="dCTP_deam"/>
    <property type="match status" value="1"/>
</dbReference>
<dbReference type="InterPro" id="IPR033704">
    <property type="entry name" value="dUTPase_trimeric"/>
</dbReference>
<dbReference type="AlphaFoldDB" id="A0A087AF97"/>
<dbReference type="EC" id="3.5.4.13" evidence="4"/>